<reference evidence="1" key="1">
    <citation type="submission" date="2023-06" db="EMBL/GenBank/DDBJ databases">
        <title>Genome sequence of Methancorpusculaceae sp. Ag1.</title>
        <authorList>
            <person name="Protasov E."/>
            <person name="Platt K."/>
            <person name="Poehlein A."/>
            <person name="Daniel R."/>
            <person name="Brune A."/>
        </authorList>
    </citation>
    <scope>NUCLEOTIDE SEQUENCE</scope>
    <source>
        <strain evidence="1">Ag1</strain>
    </source>
</reference>
<dbReference type="EMBL" id="JAWDKA010000018">
    <property type="protein sequence ID" value="MDV0442639.1"/>
    <property type="molecule type" value="Genomic_DNA"/>
</dbReference>
<organism evidence="1 2">
    <name type="scientific">Methanorbis furvi</name>
    <dbReference type="NCBI Taxonomy" id="3028299"/>
    <lineage>
        <taxon>Archaea</taxon>
        <taxon>Methanobacteriati</taxon>
        <taxon>Methanobacteriota</taxon>
        <taxon>Stenosarchaea group</taxon>
        <taxon>Methanomicrobia</taxon>
        <taxon>Methanomicrobiales</taxon>
        <taxon>Methanocorpusculaceae</taxon>
        <taxon>Methanorbis</taxon>
    </lineage>
</organism>
<accession>A0AAE4SB51</accession>
<dbReference type="AlphaFoldDB" id="A0AAE4SB51"/>
<dbReference type="Proteomes" id="UP001273136">
    <property type="component" value="Unassembled WGS sequence"/>
</dbReference>
<protein>
    <submittedName>
        <fullName evidence="1">Uncharacterized protein</fullName>
    </submittedName>
</protein>
<gene>
    <name evidence="1" type="ORF">McpAg1_19030</name>
</gene>
<evidence type="ECO:0000313" key="1">
    <source>
        <dbReference type="EMBL" id="MDV0442639.1"/>
    </source>
</evidence>
<keyword evidence="2" id="KW-1185">Reference proteome</keyword>
<comment type="caution">
    <text evidence="1">The sequence shown here is derived from an EMBL/GenBank/DDBJ whole genome shotgun (WGS) entry which is preliminary data.</text>
</comment>
<sequence length="64" mass="7268">MRPRRRDITGAYMRLRTELIKEYLAEGCNLHSAILYADADVLYVEGLGDRAINLFLEVPLEAAT</sequence>
<proteinExistence type="predicted"/>
<name>A0AAE4SB51_9EURY</name>
<dbReference type="RefSeq" id="WP_338095062.1">
    <property type="nucleotide sequence ID" value="NZ_JAWDKA010000018.1"/>
</dbReference>
<evidence type="ECO:0000313" key="2">
    <source>
        <dbReference type="Proteomes" id="UP001273136"/>
    </source>
</evidence>